<dbReference type="HAMAP" id="MF_03000">
    <property type="entry name" value="eIF3a"/>
    <property type="match status" value="1"/>
</dbReference>
<comment type="similarity">
    <text evidence="7">Belongs to the eIF-3 subunit A family.</text>
</comment>
<feature type="compositionally biased region" description="Basic and acidic residues" evidence="8">
    <location>
        <begin position="1002"/>
        <end position="1018"/>
    </location>
</feature>
<reference evidence="10 11" key="1">
    <citation type="journal article" date="2015" name="Genome Biol. Evol.">
        <title>Phylogenomic analyses indicate that early fungi evolved digesting cell walls of algal ancestors of land plants.</title>
        <authorList>
            <person name="Chang Y."/>
            <person name="Wang S."/>
            <person name="Sekimoto S."/>
            <person name="Aerts A.L."/>
            <person name="Choi C."/>
            <person name="Clum A."/>
            <person name="LaButti K.M."/>
            <person name="Lindquist E.A."/>
            <person name="Yee Ngan C."/>
            <person name="Ohm R.A."/>
            <person name="Salamov A.A."/>
            <person name="Grigoriev I.V."/>
            <person name="Spatafora J.W."/>
            <person name="Berbee M.L."/>
        </authorList>
    </citation>
    <scope>NUCLEOTIDE SEQUENCE [LARGE SCALE GENOMIC DNA]</scope>
    <source>
        <strain evidence="10 11">JEL478</strain>
    </source>
</reference>
<keyword evidence="11" id="KW-1185">Reference proteome</keyword>
<dbReference type="Gene3D" id="4.10.860.10">
    <property type="entry name" value="UVR domain"/>
    <property type="match status" value="1"/>
</dbReference>
<evidence type="ECO:0000256" key="4">
    <source>
        <dbReference type="ARBA" id="ARBA00022884"/>
    </source>
</evidence>
<dbReference type="OrthoDB" id="18884at2759"/>
<name>A0A139ALW8_GONPJ</name>
<dbReference type="SMART" id="SM00088">
    <property type="entry name" value="PINT"/>
    <property type="match status" value="1"/>
</dbReference>
<evidence type="ECO:0000256" key="6">
    <source>
        <dbReference type="ARBA" id="ARBA00023054"/>
    </source>
</evidence>
<feature type="region of interest" description="Disordered" evidence="8">
    <location>
        <begin position="778"/>
        <end position="1044"/>
    </location>
</feature>
<evidence type="ECO:0000313" key="10">
    <source>
        <dbReference type="EMBL" id="KXS17777.1"/>
    </source>
</evidence>
<dbReference type="EMBL" id="KQ965745">
    <property type="protein sequence ID" value="KXS17777.1"/>
    <property type="molecule type" value="Genomic_DNA"/>
</dbReference>
<dbReference type="GO" id="GO:0016282">
    <property type="term" value="C:eukaryotic 43S preinitiation complex"/>
    <property type="evidence" value="ECO:0007669"/>
    <property type="project" value="UniProtKB-UniRule"/>
</dbReference>
<feature type="compositionally biased region" description="Gly residues" evidence="8">
    <location>
        <begin position="1025"/>
        <end position="1037"/>
    </location>
</feature>
<dbReference type="GO" id="GO:0001732">
    <property type="term" value="P:formation of cytoplasmic translation initiation complex"/>
    <property type="evidence" value="ECO:0007669"/>
    <property type="project" value="UniProtKB-UniRule"/>
</dbReference>
<dbReference type="GO" id="GO:0033290">
    <property type="term" value="C:eukaryotic 48S preinitiation complex"/>
    <property type="evidence" value="ECO:0007669"/>
    <property type="project" value="UniProtKB-UniRule"/>
</dbReference>
<dbReference type="InterPro" id="IPR054711">
    <property type="entry name" value="eIF3a_PCI_TPR-like"/>
</dbReference>
<dbReference type="GO" id="GO:0003729">
    <property type="term" value="F:mRNA binding"/>
    <property type="evidence" value="ECO:0007669"/>
    <property type="project" value="TreeGrafter"/>
</dbReference>
<dbReference type="Pfam" id="PF01399">
    <property type="entry name" value="PCI"/>
    <property type="match status" value="1"/>
</dbReference>
<dbReference type="GO" id="GO:0010494">
    <property type="term" value="C:cytoplasmic stress granule"/>
    <property type="evidence" value="ECO:0007669"/>
    <property type="project" value="EnsemblFungi"/>
</dbReference>
<evidence type="ECO:0000256" key="7">
    <source>
        <dbReference type="HAMAP-Rule" id="MF_03000"/>
    </source>
</evidence>
<dbReference type="GO" id="GO:0071541">
    <property type="term" value="C:eukaryotic translation initiation factor 3 complex, eIF3m"/>
    <property type="evidence" value="ECO:0007669"/>
    <property type="project" value="EnsemblFungi"/>
</dbReference>
<dbReference type="PANTHER" id="PTHR14005">
    <property type="entry name" value="EUKARYOTIC TRANSLATION INITIATION FACTOR 3, THETA SUBUNIT"/>
    <property type="match status" value="1"/>
</dbReference>
<keyword evidence="5 7" id="KW-0648">Protein biosynthesis</keyword>
<feature type="compositionally biased region" description="Basic and acidic residues" evidence="8">
    <location>
        <begin position="778"/>
        <end position="884"/>
    </location>
</feature>
<evidence type="ECO:0000256" key="1">
    <source>
        <dbReference type="ARBA" id="ARBA00004496"/>
    </source>
</evidence>
<organism evidence="10 11">
    <name type="scientific">Gonapodya prolifera (strain JEL478)</name>
    <name type="common">Monoblepharis prolifera</name>
    <dbReference type="NCBI Taxonomy" id="1344416"/>
    <lineage>
        <taxon>Eukaryota</taxon>
        <taxon>Fungi</taxon>
        <taxon>Fungi incertae sedis</taxon>
        <taxon>Chytridiomycota</taxon>
        <taxon>Chytridiomycota incertae sedis</taxon>
        <taxon>Monoblepharidomycetes</taxon>
        <taxon>Monoblepharidales</taxon>
        <taxon>Gonapodyaceae</taxon>
        <taxon>Gonapodya</taxon>
    </lineage>
</organism>
<dbReference type="InterPro" id="IPR027512">
    <property type="entry name" value="EIF3A"/>
</dbReference>
<evidence type="ECO:0000256" key="3">
    <source>
        <dbReference type="ARBA" id="ARBA00022540"/>
    </source>
</evidence>
<dbReference type="InterPro" id="IPR000717">
    <property type="entry name" value="PCI_dom"/>
</dbReference>
<evidence type="ECO:0000313" key="11">
    <source>
        <dbReference type="Proteomes" id="UP000070544"/>
    </source>
</evidence>
<keyword evidence="4 7" id="KW-0694">RNA-binding</keyword>
<dbReference type="GO" id="GO:0003743">
    <property type="term" value="F:translation initiation factor activity"/>
    <property type="evidence" value="ECO:0007669"/>
    <property type="project" value="UniProtKB-UniRule"/>
</dbReference>
<keyword evidence="6 7" id="KW-0175">Coiled coil</keyword>
<protein>
    <recommendedName>
        <fullName evidence="7">Eukaryotic translation initiation factor 3 subunit A</fullName>
        <shortName evidence="7">eIF3a</shortName>
    </recommendedName>
    <alternativeName>
        <fullName evidence="7">Eukaryotic translation initiation factor 3 110 kDa subunit homolog</fullName>
        <shortName evidence="7">eIF3 p110</shortName>
    </alternativeName>
    <alternativeName>
        <fullName evidence="7">Translation initiation factor eIF3, p110 subunit homolog</fullName>
    </alternativeName>
</protein>
<comment type="subcellular location">
    <subcellularLocation>
        <location evidence="1 7">Cytoplasm</location>
    </subcellularLocation>
</comment>
<proteinExistence type="inferred from homology"/>
<dbReference type="OMA" id="EHITNKR"/>
<dbReference type="Gene3D" id="1.25.40.860">
    <property type="match status" value="2"/>
</dbReference>
<gene>
    <name evidence="7" type="primary">TIF32</name>
    <name evidence="10" type="ORF">M427DRAFT_54363</name>
</gene>
<evidence type="ECO:0000256" key="5">
    <source>
        <dbReference type="ARBA" id="ARBA00022917"/>
    </source>
</evidence>
<dbReference type="FunFam" id="1.25.40.860:FF:000003">
    <property type="entry name" value="Eukaryotic translation initiation factor 3 subunit A"/>
    <property type="match status" value="1"/>
</dbReference>
<dbReference type="GO" id="GO:0002188">
    <property type="term" value="P:translation reinitiation"/>
    <property type="evidence" value="ECO:0007669"/>
    <property type="project" value="TreeGrafter"/>
</dbReference>
<dbReference type="Pfam" id="PF22591">
    <property type="entry name" value="eIF3a_PCI_TPR-like"/>
    <property type="match status" value="1"/>
</dbReference>
<feature type="domain" description="PCI" evidence="9">
    <location>
        <begin position="316"/>
        <end position="496"/>
    </location>
</feature>
<sequence length="1044" mass="118968">MPPFYHRPENAVKRAEDLLAVSQPKAALELLFEALMSKRSRSIPLSSLEPIALRFAELCVELRQPKLAKEGLHQYKNVAQNTSVTTIETVIKRFIELAESKVTTAQARADAMTLDTVEDLEATETPESVLMSAVSGDQGKDRTDREVVTPWLKFLWESYRTAMDILRNNARLEVLYQMVANQAFQFCLRYRRANEFRRLCDLLRQHLALAAKYQSQSHAVNLSDPETLQRHLDTRFAQLNAAADLELWQEAFRSVEDVHTLLATSKKQPKPYMMANYYEKLAKIFLVGDNYLFHAAAGNRHYNIVRAGKNLSEEEHERMASVVLVSILAIPIITTAQSRLDFDDKSRTQRLTALLRAARAPTREGLLKEALTRNNILSRVRPEVRDLYNILEVQFHPLSICKRIAPVVASLAKQPELAKYVTALLQVVLTRLLQQLSQVYTTVKIDFLVELLSLPAPHNLDAVQIERFIMNGCRKGELSIRVDHRTNSITFEADPFEASKGSISEGPRLQSLPSEQMRLQVVRLAKRLHTVVAALDPDAAQQRKAEVEEAARAAKESVEEERRIVAERISLIEKKKEKRETEAARKDQEKQREQALLKRKEAEAERIRLAEEEKRREQERIEAAKAQIAQDQAAALKQKLAADMKDKKVKGIDQAKLETLDADALLELQRKQAEQQQRDLNAKLRATQKRFDHVERAFREEERPLLIAKQEEIRKRETEHRKQAREQLVADARRKFEEGLADKARVSRFLNDYNSFRAEVEQTTGAEYDAVREELAAEMEKAKQKRREEVHLQAIADRKMRKQEEEERKKKEEQERARMEEEERLTRERAERLERERAEQSDRQKKLDELAAKQREREREIEEKLRAKEMETSKQEDPKWKRPGADSSSSSGSAWRRTESARGATEEPSSAAPWRRTGSARGGGDDVPASSTPWSRSASSREADNEGASPTWRRPGGASDRPESASADRQPFARSGGVSEESDRTSPSASTARWVPPSQRNRAPDSDRPGDRPTDSERPTPAWKRGGGAGSSSGAGGSPSWRQK</sequence>
<evidence type="ECO:0000259" key="9">
    <source>
        <dbReference type="PROSITE" id="PS50250"/>
    </source>
</evidence>
<evidence type="ECO:0000256" key="2">
    <source>
        <dbReference type="ARBA" id="ARBA00022490"/>
    </source>
</evidence>
<feature type="compositionally biased region" description="Low complexity" evidence="8">
    <location>
        <begin position="928"/>
        <end position="938"/>
    </location>
</feature>
<dbReference type="FunFam" id="4.10.860.10:FF:000001">
    <property type="entry name" value="Eukaryotic translation initiation factor 3 subunit A"/>
    <property type="match status" value="1"/>
</dbReference>
<comment type="subunit">
    <text evidence="7">Component of the eukaryotic translation initiation factor 3 (eIF-3) complex.</text>
</comment>
<evidence type="ECO:0000256" key="8">
    <source>
        <dbReference type="SAM" id="MobiDB-lite"/>
    </source>
</evidence>
<dbReference type="STRING" id="1344416.A0A139ALW8"/>
<dbReference type="PROSITE" id="PS50250">
    <property type="entry name" value="PCI"/>
    <property type="match status" value="1"/>
</dbReference>
<feature type="region of interest" description="Disordered" evidence="8">
    <location>
        <begin position="576"/>
        <end position="598"/>
    </location>
</feature>
<dbReference type="GO" id="GO:0043614">
    <property type="term" value="C:multi-eIF complex"/>
    <property type="evidence" value="ECO:0007669"/>
    <property type="project" value="TreeGrafter"/>
</dbReference>
<dbReference type="AlphaFoldDB" id="A0A139ALW8"/>
<dbReference type="Proteomes" id="UP000070544">
    <property type="component" value="Unassembled WGS sequence"/>
</dbReference>
<keyword evidence="3 7" id="KW-0396">Initiation factor</keyword>
<dbReference type="GO" id="GO:0071540">
    <property type="term" value="C:eukaryotic translation initiation factor 3 complex, eIF3e"/>
    <property type="evidence" value="ECO:0007669"/>
    <property type="project" value="EnsemblFungi"/>
</dbReference>
<accession>A0A139ALW8</accession>
<comment type="function">
    <text evidence="7">RNA-binding component of the eukaryotic translation initiation factor 3 (eIF-3) complex, which is involved in protein synthesis of a specialized repertoire of mRNAs and, together with other initiation factors, stimulates binding of mRNA and methionyl-tRNAi to the 40S ribosome. The eIF-3 complex specifically targets and initiates translation of a subset of mRNAs involved in cell proliferation.</text>
</comment>
<dbReference type="PANTHER" id="PTHR14005:SF0">
    <property type="entry name" value="EUKARYOTIC TRANSLATION INITIATION FACTOR 3 SUBUNIT A"/>
    <property type="match status" value="1"/>
</dbReference>
<keyword evidence="2 7" id="KW-0963">Cytoplasm</keyword>
<feature type="coiled-coil region" evidence="7">
    <location>
        <begin position="663"/>
        <end position="727"/>
    </location>
</feature>